<dbReference type="AlphaFoldDB" id="A3VGN1"/>
<feature type="region of interest" description="Disordered" evidence="1">
    <location>
        <begin position="1"/>
        <end position="39"/>
    </location>
</feature>
<protein>
    <submittedName>
        <fullName evidence="2">Uncharacterized protein</fullName>
    </submittedName>
</protein>
<evidence type="ECO:0000256" key="1">
    <source>
        <dbReference type="SAM" id="MobiDB-lite"/>
    </source>
</evidence>
<dbReference type="Proteomes" id="UP000002931">
    <property type="component" value="Unassembled WGS sequence"/>
</dbReference>
<proteinExistence type="predicted"/>
<dbReference type="HOGENOM" id="CLU_3312413_0_0_5"/>
<sequence>MIPPSAVRSRIAVSTCGPPIASDGSPGTRSAIRMASSKA</sequence>
<evidence type="ECO:0000313" key="2">
    <source>
        <dbReference type="EMBL" id="EAQ12436.1"/>
    </source>
</evidence>
<comment type="caution">
    <text evidence="2">The sequence shown here is derived from an EMBL/GenBank/DDBJ whole genome shotgun (WGS) entry which is preliminary data.</text>
</comment>
<gene>
    <name evidence="2" type="ORF">RB2654_14160</name>
</gene>
<dbReference type="STRING" id="314271.RB2654_14160"/>
<keyword evidence="3" id="KW-1185">Reference proteome</keyword>
<name>A3VGN1_9RHOB</name>
<evidence type="ECO:0000313" key="3">
    <source>
        <dbReference type="Proteomes" id="UP000002931"/>
    </source>
</evidence>
<organism evidence="2 3">
    <name type="scientific">Maritimibacter alkaliphilus HTCC2654</name>
    <dbReference type="NCBI Taxonomy" id="314271"/>
    <lineage>
        <taxon>Bacteria</taxon>
        <taxon>Pseudomonadati</taxon>
        <taxon>Pseudomonadota</taxon>
        <taxon>Alphaproteobacteria</taxon>
        <taxon>Rhodobacterales</taxon>
        <taxon>Roseobacteraceae</taxon>
        <taxon>Maritimibacter</taxon>
    </lineage>
</organism>
<reference evidence="2 3" key="1">
    <citation type="journal article" date="2010" name="J. Bacteriol.">
        <title>Genome sequences of Pelagibaca bermudensis HTCC2601T and Maritimibacter alkaliphilus HTCC2654T, the type strains of two marine Roseobacter genera.</title>
        <authorList>
            <person name="Thrash J.C."/>
            <person name="Cho J.C."/>
            <person name="Ferriera S."/>
            <person name="Johnson J."/>
            <person name="Vergin K.L."/>
            <person name="Giovannoni S.J."/>
        </authorList>
    </citation>
    <scope>NUCLEOTIDE SEQUENCE [LARGE SCALE GENOMIC DNA]</scope>
    <source>
        <strain evidence="2 3">HTCC2654</strain>
    </source>
</reference>
<dbReference type="EMBL" id="AAMT01000008">
    <property type="protein sequence ID" value="EAQ12436.1"/>
    <property type="molecule type" value="Genomic_DNA"/>
</dbReference>
<accession>A3VGN1</accession>